<dbReference type="Gene3D" id="3.30.450.40">
    <property type="match status" value="1"/>
</dbReference>
<dbReference type="InterPro" id="IPR051330">
    <property type="entry name" value="Phosphatase_reg/MetRdx"/>
</dbReference>
<dbReference type="PANTHER" id="PTHR21021">
    <property type="entry name" value="GAF/PUTATIVE CYTOSKELETAL PROTEIN"/>
    <property type="match status" value="1"/>
</dbReference>
<dbReference type="AlphaFoldDB" id="A0A226E411"/>
<dbReference type="STRING" id="158441.A0A226E411"/>
<dbReference type="PANTHER" id="PTHR21021:SF15">
    <property type="entry name" value="FREE METHIONINE-R-SULFOXIDE REDUCTASE"/>
    <property type="match status" value="1"/>
</dbReference>
<proteinExistence type="inferred from homology"/>
<dbReference type="InterPro" id="IPR029016">
    <property type="entry name" value="GAF-like_dom_sf"/>
</dbReference>
<organism evidence="3 4">
    <name type="scientific">Folsomia candida</name>
    <name type="common">Springtail</name>
    <dbReference type="NCBI Taxonomy" id="158441"/>
    <lineage>
        <taxon>Eukaryota</taxon>
        <taxon>Metazoa</taxon>
        <taxon>Ecdysozoa</taxon>
        <taxon>Arthropoda</taxon>
        <taxon>Hexapoda</taxon>
        <taxon>Collembola</taxon>
        <taxon>Entomobryomorpha</taxon>
        <taxon>Isotomoidea</taxon>
        <taxon>Isotomidae</taxon>
        <taxon>Proisotominae</taxon>
        <taxon>Folsomia</taxon>
    </lineage>
</organism>
<gene>
    <name evidence="3" type="ORF">Fcan01_13384</name>
</gene>
<dbReference type="Pfam" id="PF01590">
    <property type="entry name" value="GAF"/>
    <property type="match status" value="1"/>
</dbReference>
<keyword evidence="4" id="KW-1185">Reference proteome</keyword>
<dbReference type="EMBL" id="LNIX01000007">
    <property type="protein sequence ID" value="OXA51717.1"/>
    <property type="molecule type" value="Genomic_DNA"/>
</dbReference>
<dbReference type="FunFam" id="3.30.450.40:FF:000008">
    <property type="entry name" value="GAF domain-containing proteins"/>
    <property type="match status" value="1"/>
</dbReference>
<dbReference type="InterPro" id="IPR003018">
    <property type="entry name" value="GAF"/>
</dbReference>
<dbReference type="SUPFAM" id="SSF55781">
    <property type="entry name" value="GAF domain-like"/>
    <property type="match status" value="1"/>
</dbReference>
<protein>
    <submittedName>
        <fullName evidence="3">Free methionine-R-sulfoxide reductase</fullName>
    </submittedName>
</protein>
<comment type="caution">
    <text evidence="3">The sequence shown here is derived from an EMBL/GenBank/DDBJ whole genome shotgun (WGS) entry which is preliminary data.</text>
</comment>
<evidence type="ECO:0000313" key="3">
    <source>
        <dbReference type="EMBL" id="OXA51717.1"/>
    </source>
</evidence>
<dbReference type="Proteomes" id="UP000198287">
    <property type="component" value="Unassembled WGS sequence"/>
</dbReference>
<dbReference type="OMA" id="FQGPIAC"/>
<dbReference type="GO" id="GO:0005829">
    <property type="term" value="C:cytosol"/>
    <property type="evidence" value="ECO:0007669"/>
    <property type="project" value="TreeGrafter"/>
</dbReference>
<evidence type="ECO:0000259" key="2">
    <source>
        <dbReference type="Pfam" id="PF01590"/>
    </source>
</evidence>
<evidence type="ECO:0000313" key="4">
    <source>
        <dbReference type="Proteomes" id="UP000198287"/>
    </source>
</evidence>
<sequence>MYDFIFNPNSTKEEFYEELLVQIQAIVKDQRNWVTNLSNASALIFHGLNTLKFFQEKPVNWSGFYVRDEQDTKTLLLGPFQGKVACTQIKFGRGVCGAAAASKETQVVRNVHEFPGHIVCDSNSLSEIVVPLVHDVTGELLGVLDIDDTCLDAFDQRDKTGLEAVVKILVAGCEWNR</sequence>
<dbReference type="GO" id="GO:0033745">
    <property type="term" value="F:L-methionine-(R)-S-oxide reductase activity"/>
    <property type="evidence" value="ECO:0007669"/>
    <property type="project" value="TreeGrafter"/>
</dbReference>
<comment type="similarity">
    <text evidence="1">Belongs to the free Met sulfoxide reductase family.</text>
</comment>
<reference evidence="3 4" key="1">
    <citation type="submission" date="2015-12" db="EMBL/GenBank/DDBJ databases">
        <title>The genome of Folsomia candida.</title>
        <authorList>
            <person name="Faddeeva A."/>
            <person name="Derks M.F."/>
            <person name="Anvar Y."/>
            <person name="Smit S."/>
            <person name="Van Straalen N."/>
            <person name="Roelofs D."/>
        </authorList>
    </citation>
    <scope>NUCLEOTIDE SEQUENCE [LARGE SCALE GENOMIC DNA]</scope>
    <source>
        <strain evidence="3 4">VU population</strain>
        <tissue evidence="3">Whole body</tissue>
    </source>
</reference>
<dbReference type="OrthoDB" id="15735at2759"/>
<accession>A0A226E411</accession>
<name>A0A226E411_FOLCA</name>
<feature type="domain" description="GAF" evidence="2">
    <location>
        <begin position="66"/>
        <end position="166"/>
    </location>
</feature>
<evidence type="ECO:0000256" key="1">
    <source>
        <dbReference type="ARBA" id="ARBA00038454"/>
    </source>
</evidence>